<protein>
    <submittedName>
        <fullName evidence="4">Uncharacterized protein</fullName>
    </submittedName>
</protein>
<gene>
    <name evidence="4" type="ORF">DPMN_192623</name>
</gene>
<sequence length="340" mass="38678">MTFKDNSIECVNFQNHVEGVSVEVCNIMTRLGYGEEMRRRRIKKYSDHDMNMSERPGSMIPITVGSKGEGLTFNLESDRDFLCVLKHVLCVEAGVVLHTIPDDIEVYRMDTRVYPGHCIMLLERPASTRTDVIYYALCDDGKGNAVLSSAVLLHELSKLEFSEGLSAERAGLSIPRTIIGGGKIDMVLAVRCQCPDILQRWAQRSRLWPPPDIVQKVVSFGSFFVPTGFKGSDTRNLEWRICFNTGEKELVNNLYVTLTKLYTILKMILKEVLKPNNKEITSFVLKNVIFWQAENNVPSIFHERNLIHWLHDTLGTLRTVIACTQLPYYTIPERNLMAAC</sequence>
<dbReference type="InterPro" id="IPR046903">
    <property type="entry name" value="Mab-21-like_nuc_Trfase"/>
</dbReference>
<dbReference type="Pfam" id="PF20266">
    <property type="entry name" value="Mab-21_C"/>
    <property type="match status" value="1"/>
</dbReference>
<dbReference type="Pfam" id="PF03281">
    <property type="entry name" value="Mab-21"/>
    <property type="match status" value="1"/>
</dbReference>
<comment type="similarity">
    <text evidence="1">Belongs to the mab-21 family.</text>
</comment>
<organism evidence="4 5">
    <name type="scientific">Dreissena polymorpha</name>
    <name type="common">Zebra mussel</name>
    <name type="synonym">Mytilus polymorpha</name>
    <dbReference type="NCBI Taxonomy" id="45954"/>
    <lineage>
        <taxon>Eukaryota</taxon>
        <taxon>Metazoa</taxon>
        <taxon>Spiralia</taxon>
        <taxon>Lophotrochozoa</taxon>
        <taxon>Mollusca</taxon>
        <taxon>Bivalvia</taxon>
        <taxon>Autobranchia</taxon>
        <taxon>Heteroconchia</taxon>
        <taxon>Euheterodonta</taxon>
        <taxon>Imparidentia</taxon>
        <taxon>Neoheterodontei</taxon>
        <taxon>Myida</taxon>
        <taxon>Dreissenoidea</taxon>
        <taxon>Dreissenidae</taxon>
        <taxon>Dreissena</taxon>
    </lineage>
</organism>
<comment type="caution">
    <text evidence="4">The sequence shown here is derived from an EMBL/GenBank/DDBJ whole genome shotgun (WGS) entry which is preliminary data.</text>
</comment>
<dbReference type="AlphaFoldDB" id="A0A9D3Y7G4"/>
<evidence type="ECO:0000313" key="5">
    <source>
        <dbReference type="Proteomes" id="UP000828390"/>
    </source>
</evidence>
<evidence type="ECO:0000259" key="3">
    <source>
        <dbReference type="Pfam" id="PF20266"/>
    </source>
</evidence>
<dbReference type="PANTHER" id="PTHR10656">
    <property type="entry name" value="CELL FATE DETERMINING PROTEIN MAB21-RELATED"/>
    <property type="match status" value="1"/>
</dbReference>
<feature type="domain" description="Mab-21-like HhH/H2TH-like" evidence="3">
    <location>
        <begin position="260"/>
        <end position="339"/>
    </location>
</feature>
<feature type="domain" description="Mab-21-like nucleotidyltransferase" evidence="2">
    <location>
        <begin position="183"/>
        <end position="252"/>
    </location>
</feature>
<proteinExistence type="inferred from homology"/>
<accession>A0A9D3Y7G4</accession>
<reference evidence="4" key="1">
    <citation type="journal article" date="2019" name="bioRxiv">
        <title>The Genome of the Zebra Mussel, Dreissena polymorpha: A Resource for Invasive Species Research.</title>
        <authorList>
            <person name="McCartney M.A."/>
            <person name="Auch B."/>
            <person name="Kono T."/>
            <person name="Mallez S."/>
            <person name="Zhang Y."/>
            <person name="Obille A."/>
            <person name="Becker A."/>
            <person name="Abrahante J.E."/>
            <person name="Garbe J."/>
            <person name="Badalamenti J.P."/>
            <person name="Herman A."/>
            <person name="Mangelson H."/>
            <person name="Liachko I."/>
            <person name="Sullivan S."/>
            <person name="Sone E.D."/>
            <person name="Koren S."/>
            <person name="Silverstein K.A.T."/>
            <person name="Beckman K.B."/>
            <person name="Gohl D.M."/>
        </authorList>
    </citation>
    <scope>NUCLEOTIDE SEQUENCE</scope>
    <source>
        <strain evidence="4">Duluth1</strain>
        <tissue evidence="4">Whole animal</tissue>
    </source>
</reference>
<name>A0A9D3Y7G4_DREPO</name>
<dbReference type="Proteomes" id="UP000828390">
    <property type="component" value="Unassembled WGS sequence"/>
</dbReference>
<dbReference type="PANTHER" id="PTHR10656:SF69">
    <property type="entry name" value="MAB-21-LIKE HHH_H2TH-LIKE DOMAIN-CONTAINING PROTEIN"/>
    <property type="match status" value="1"/>
</dbReference>
<reference evidence="4" key="2">
    <citation type="submission" date="2020-11" db="EMBL/GenBank/DDBJ databases">
        <authorList>
            <person name="McCartney M.A."/>
            <person name="Auch B."/>
            <person name="Kono T."/>
            <person name="Mallez S."/>
            <person name="Becker A."/>
            <person name="Gohl D.M."/>
            <person name="Silverstein K.A.T."/>
            <person name="Koren S."/>
            <person name="Bechman K.B."/>
            <person name="Herman A."/>
            <person name="Abrahante J.E."/>
            <person name="Garbe J."/>
        </authorList>
    </citation>
    <scope>NUCLEOTIDE SEQUENCE</scope>
    <source>
        <strain evidence="4">Duluth1</strain>
        <tissue evidence="4">Whole animal</tissue>
    </source>
</reference>
<evidence type="ECO:0000259" key="2">
    <source>
        <dbReference type="Pfam" id="PF03281"/>
    </source>
</evidence>
<dbReference type="InterPro" id="IPR024810">
    <property type="entry name" value="MAB21L/cGLR"/>
</dbReference>
<dbReference type="Gene3D" id="1.10.1410.40">
    <property type="match status" value="1"/>
</dbReference>
<evidence type="ECO:0000313" key="4">
    <source>
        <dbReference type="EMBL" id="KAH3693220.1"/>
    </source>
</evidence>
<dbReference type="EMBL" id="JAIWYP010000017">
    <property type="protein sequence ID" value="KAH3693220.1"/>
    <property type="molecule type" value="Genomic_DNA"/>
</dbReference>
<dbReference type="InterPro" id="IPR046906">
    <property type="entry name" value="Mab-21_HhH/H2TH-like"/>
</dbReference>
<keyword evidence="5" id="KW-1185">Reference proteome</keyword>
<dbReference type="SMART" id="SM01265">
    <property type="entry name" value="Mab-21"/>
    <property type="match status" value="1"/>
</dbReference>
<evidence type="ECO:0000256" key="1">
    <source>
        <dbReference type="ARBA" id="ARBA00008307"/>
    </source>
</evidence>